<feature type="domain" description="DUF6534" evidence="2">
    <location>
        <begin position="29"/>
        <end position="119"/>
    </location>
</feature>
<evidence type="ECO:0000259" key="2">
    <source>
        <dbReference type="Pfam" id="PF20152"/>
    </source>
</evidence>
<keyword evidence="1" id="KW-0812">Transmembrane</keyword>
<dbReference type="AlphaFoldDB" id="A0A9P7E057"/>
<keyword evidence="1" id="KW-0472">Membrane</keyword>
<gene>
    <name evidence="3" type="ORF">BJ212DRAFT_744756</name>
</gene>
<name>A0A9P7E057_9AGAM</name>
<evidence type="ECO:0000256" key="1">
    <source>
        <dbReference type="SAM" id="Phobius"/>
    </source>
</evidence>
<feature type="transmembrane region" description="Helical" evidence="1">
    <location>
        <begin position="97"/>
        <end position="116"/>
    </location>
</feature>
<dbReference type="GeneID" id="64637982"/>
<feature type="transmembrane region" description="Helical" evidence="1">
    <location>
        <begin position="24"/>
        <end position="44"/>
    </location>
</feature>
<feature type="transmembrane region" description="Helical" evidence="1">
    <location>
        <begin position="64"/>
        <end position="85"/>
    </location>
</feature>
<accession>A0A9P7E057</accession>
<comment type="caution">
    <text evidence="3">The sequence shown here is derived from an EMBL/GenBank/DDBJ whole genome shotgun (WGS) entry which is preliminary data.</text>
</comment>
<keyword evidence="1" id="KW-1133">Transmembrane helix</keyword>
<dbReference type="OrthoDB" id="2971182at2759"/>
<proteinExistence type="predicted"/>
<dbReference type="RefSeq" id="XP_041188044.1">
    <property type="nucleotide sequence ID" value="XM_041343966.1"/>
</dbReference>
<keyword evidence="4" id="KW-1185">Reference proteome</keyword>
<dbReference type="Proteomes" id="UP000807769">
    <property type="component" value="Unassembled WGS sequence"/>
</dbReference>
<sequence>MILSGLIIVTRNPEVLFYTKWSQVASLTSALCDAVITGTIWWFLRPARTDNIRSRGYLNEMSRVFIQMGLFSLLVATSLFVLYQFQEGLNDQYYTAAPGAVIGNSYIISMLSVLNARKSVRERERLARDITELPTIPTIL</sequence>
<evidence type="ECO:0000313" key="4">
    <source>
        <dbReference type="Proteomes" id="UP000807769"/>
    </source>
</evidence>
<protein>
    <recommendedName>
        <fullName evidence="2">DUF6534 domain-containing protein</fullName>
    </recommendedName>
</protein>
<reference evidence="3" key="1">
    <citation type="journal article" date="2020" name="New Phytol.">
        <title>Comparative genomics reveals dynamic genome evolution in host specialist ectomycorrhizal fungi.</title>
        <authorList>
            <person name="Lofgren L.A."/>
            <person name="Nguyen N.H."/>
            <person name="Vilgalys R."/>
            <person name="Ruytinx J."/>
            <person name="Liao H.L."/>
            <person name="Branco S."/>
            <person name="Kuo A."/>
            <person name="LaButti K."/>
            <person name="Lipzen A."/>
            <person name="Andreopoulos W."/>
            <person name="Pangilinan J."/>
            <person name="Riley R."/>
            <person name="Hundley H."/>
            <person name="Na H."/>
            <person name="Barry K."/>
            <person name="Grigoriev I.V."/>
            <person name="Stajich J.E."/>
            <person name="Kennedy P.G."/>
        </authorList>
    </citation>
    <scope>NUCLEOTIDE SEQUENCE</scope>
    <source>
        <strain evidence="3">MN1</strain>
    </source>
</reference>
<dbReference type="InterPro" id="IPR045339">
    <property type="entry name" value="DUF6534"/>
</dbReference>
<dbReference type="EMBL" id="JABBWG010000043">
    <property type="protein sequence ID" value="KAG1807441.1"/>
    <property type="molecule type" value="Genomic_DNA"/>
</dbReference>
<organism evidence="3 4">
    <name type="scientific">Suillus subaureus</name>
    <dbReference type="NCBI Taxonomy" id="48587"/>
    <lineage>
        <taxon>Eukaryota</taxon>
        <taxon>Fungi</taxon>
        <taxon>Dikarya</taxon>
        <taxon>Basidiomycota</taxon>
        <taxon>Agaricomycotina</taxon>
        <taxon>Agaricomycetes</taxon>
        <taxon>Agaricomycetidae</taxon>
        <taxon>Boletales</taxon>
        <taxon>Suillineae</taxon>
        <taxon>Suillaceae</taxon>
        <taxon>Suillus</taxon>
    </lineage>
</organism>
<dbReference type="Pfam" id="PF20152">
    <property type="entry name" value="DUF6534"/>
    <property type="match status" value="1"/>
</dbReference>
<evidence type="ECO:0000313" key="3">
    <source>
        <dbReference type="EMBL" id="KAG1807441.1"/>
    </source>
</evidence>